<reference evidence="6" key="1">
    <citation type="submission" date="2012-02" db="EMBL/GenBank/DDBJ databases">
        <title>Genome sequencing of Giardia lamblia Genotypes A2 and B isolates (DH and GS) and comparative analysis with the genomes of Genotypes A1 and E (WB and Pig).</title>
        <authorList>
            <person name="Adam R."/>
            <person name="Dahlstrom E."/>
            <person name="Martens C."/>
            <person name="Bruno D."/>
            <person name="Barbian K."/>
            <person name="Porcella S.F."/>
            <person name="Nash T."/>
        </authorList>
    </citation>
    <scope>NUCLEOTIDE SEQUENCE</scope>
    <source>
        <strain evidence="6">GS</strain>
    </source>
</reference>
<dbReference type="PANTHER" id="PTHR14920:SF0">
    <property type="entry name" value="WD REPEAT DOMAIN 19"/>
    <property type="match status" value="1"/>
</dbReference>
<proteinExistence type="predicted"/>
<dbReference type="SUPFAM" id="SSF50978">
    <property type="entry name" value="WD40 repeat-like"/>
    <property type="match status" value="1"/>
</dbReference>
<dbReference type="Proteomes" id="UP000018040">
    <property type="component" value="Unassembled WGS sequence"/>
</dbReference>
<evidence type="ECO:0000259" key="4">
    <source>
        <dbReference type="Pfam" id="PF23389"/>
    </source>
</evidence>
<dbReference type="InterPro" id="IPR040379">
    <property type="entry name" value="WDR19/dyf-2"/>
</dbReference>
<evidence type="ECO:0000256" key="2">
    <source>
        <dbReference type="ARBA" id="ARBA00022737"/>
    </source>
</evidence>
<evidence type="ECO:0000313" key="5">
    <source>
        <dbReference type="EMBL" id="ESU44959.1"/>
    </source>
</evidence>
<dbReference type="VEuPathDB" id="GiardiaDB:GL50581_3993"/>
<dbReference type="GO" id="GO:0030991">
    <property type="term" value="C:intraciliary transport particle A"/>
    <property type="evidence" value="ECO:0007669"/>
    <property type="project" value="TreeGrafter"/>
</dbReference>
<dbReference type="GO" id="GO:0060271">
    <property type="term" value="P:cilium assembly"/>
    <property type="evidence" value="ECO:0007669"/>
    <property type="project" value="TreeGrafter"/>
</dbReference>
<keyword evidence="2" id="KW-0677">Repeat</keyword>
<feature type="domain" description="WDR19 first beta-propeller" evidence="4">
    <location>
        <begin position="57"/>
        <end position="214"/>
    </location>
</feature>
<dbReference type="InterPro" id="IPR015943">
    <property type="entry name" value="WD40/YVTN_repeat-like_dom_sf"/>
</dbReference>
<dbReference type="OrthoDB" id="10250638at2759"/>
<comment type="caution">
    <text evidence="5">The sequence shown here is derived from an EMBL/GenBank/DDBJ whole genome shotgun (WGS) entry which is preliminary data.</text>
</comment>
<dbReference type="VEuPathDB" id="GiardiaDB:GL50803_0016709"/>
<dbReference type="InterPro" id="IPR036322">
    <property type="entry name" value="WD40_repeat_dom_sf"/>
</dbReference>
<dbReference type="EMBL" id="AHHH01000013">
    <property type="protein sequence ID" value="ESU44959.1"/>
    <property type="molecule type" value="Genomic_DNA"/>
</dbReference>
<reference evidence="5 6" key="2">
    <citation type="journal article" date="2013" name="Genome Biol. Evol.">
        <title>Genome sequencing of Giardia lamblia genotypes A2 and B isolates (DH and GS) and comparative analysis with the genomes of genotypes A1 and E (WB and Pig).</title>
        <authorList>
            <person name="Adam R.D."/>
            <person name="Dahlstrom E.W."/>
            <person name="Martens C.A."/>
            <person name="Bruno D.P."/>
            <person name="Barbian K.D."/>
            <person name="Ricklefs S.M."/>
            <person name="Hernandez M.M."/>
            <person name="Narla N.P."/>
            <person name="Patel R.B."/>
            <person name="Porcella S.F."/>
            <person name="Nash T.E."/>
        </authorList>
    </citation>
    <scope>NUCLEOTIDE SEQUENCE [LARGE SCALE GENOMIC DNA]</scope>
    <source>
        <strain evidence="5 6">GS</strain>
    </source>
</reference>
<dbReference type="GO" id="GO:0035721">
    <property type="term" value="P:intraciliary retrograde transport"/>
    <property type="evidence" value="ECO:0007669"/>
    <property type="project" value="InterPro"/>
</dbReference>
<sequence length="1987" mass="217869">VVNDPAGLFIHSKVNCMLFVSLDTTLCCDVHGKNLLAPFSMHLKFQIKGDRHGNRPVMLSWSPRDDILAVAARTQVTFYTKDGALVDKIPTENSTILDIMWSPNGKYFAVLCSGSQLVRIWTPSQKSLIKLMLDVTDPTCLSWNMLERQLVIGTAQGHIFTYDPHTTKRVPQMTKHVRRLVAVCHTITTHRIVSLSAESLILSDSDGNTQATLKQKALGCLFLGKLLPAEILVENNECVDAVVVPAFFHPSVTKRSHSDSQMSYEPGYKLIIISAAPELWSTETLDSKNLFNAVANAVDGCAVINLPDMGADTLIDVVYCPRAGSISPSIFVLFSNALVLRISLDRSKIGFNLSTEAHITRFGTVLWQRNAIKLSVSGSTGNYNGYIEEMNDQVGLQDNVNGINSLSEYIMKGASACHGIGFLSVLGAGDKLVLPVERGFSLINLHNPTQETPYLLFGKSSTFPNVTGYPVNVSHSTFNRGLCAVAFSNGVVTVMLTTNMILWQVSVPLSPPDICYLDQDIGNTSSFNHKRGAVFCLSLASPSVASFSFVLATTATPPKAYKLPALIDLSSEPSQFAVSEGAIGYLSNNIIKYSILLLSGSDPAQLNLDLSWRTAEPSIKPIKFDVMVLETGTICVVSLSQEGSLEVITSSSPSLVISDAESLKFQVFICCSPFIYSITFGGVLVTYSIYEDDGRLNFVKVTTQQLPDDFADSVVLKRGTDANVTIKLSPGGTICAVYRTGAKVRPCFYLPAEGILISEARYSRIMSEEASDSNFESVSILFKEDPECIYDITFDSLLANTFVMTTCTKVGGDYLPANSYVCVLHHSLPEQEGYGILAVKAFVATSSNIALPAIIAGGMGFVLDGAELRQRDYINGLQSFATCLAFYDSSSSSGTSRSLLLRGDYGSTEDNASHEDDSFVSYYSYLAPLQDNLLQYTGQEFNALPFKVSDIFPKYQSLKAAGLLQAYEKAAVELGTIGHTKLAFIFAAVSGNTDIIKYVADSAVRITDFSTALIAYRELSLYGTTEDHATHSLGTYQDPAFLDSRGVQGANNILHNLSTTNTTHNNDPAALSLFLSRICINEYDNNTAMALSLLMACPDLLVSEENSSNVAFAMGQGKADAYLNAAERLLLKSRKPSVALSFRMDSLDWNTASMLATKIGSAAVRSEILTQWAGELENRLQYPECLDVCMTLLKDDSKQGQEVGEARLMWSSIPPKLVPFLIGLMSRCYAQLGKLSDLKEMALPPRKEATNRFVPRVKDPLNILQRSRLCMECGDILCAQKRFADAALFLEASSNLAEACYSRLRKEIAGLLSGELNIYAYIYSSTDTNMIRVGGNKGSGLGTQGSGGVKPLLLFALIPSLLTTVANSALLHATSGEDSGIDISIVKEIDAALNVEATRKLLSELIPTSLQDIIQEKDLRELDPSLLLSRAVSCYIKSRQYSEAERLIDHVTDMNIIADLARVYMKDDPDKALALFKRAGRSREIVDCLIALGKISEAESAVKETKLLLERAQAGEHTSLAVYELEAELKGSSASLSLYHRTAGNVKKAIFFGVLSGAFDEAFDLAVQSNNEDILIRLVNGRAPPEFLKKAVRYFSTPITRSNPDTNPLDEHSEAPSQPVQAPRNIKAASHFLELLGEHEAAIKLLLHYGDGSTDIDKALDLLKSCKQSVSTIELILKYLNGELDGCKRPPLYVFKFYMAMEKYGDAARTAYLLADREIEAGRYSKAKSVLVQCACKLRMQAKYMPTKFRDLLILLHGLEAGKVFSKVGLHAQAAICLYRTSRLASRFGDAAVNVLLPATVECSRAGPRYANEAYECACILLKEYGDKIPEKYKKPVEQVVRKHKKGEPVDYEYRSCCSCGENVPLGALSCENCMAVLPLDSATGAQITLADYCECPTCLWTCSKLGFYDIYKEEELKNNLSTCLMCGAKINIEQPLIVTEDNFERLTNGFPDLDEYPIKPLLIYENGQLAQRRYEQWTRLWQDQEN</sequence>
<accession>V6U267</accession>
<protein>
    <submittedName>
        <fullName evidence="5">Putative WD40 domain protein</fullName>
    </submittedName>
</protein>
<evidence type="ECO:0000256" key="3">
    <source>
        <dbReference type="SAM" id="MobiDB-lite"/>
    </source>
</evidence>
<feature type="region of interest" description="Disordered" evidence="3">
    <location>
        <begin position="1600"/>
        <end position="1621"/>
    </location>
</feature>
<feature type="non-terminal residue" evidence="5">
    <location>
        <position position="1"/>
    </location>
</feature>
<evidence type="ECO:0000313" key="6">
    <source>
        <dbReference type="Proteomes" id="UP000018040"/>
    </source>
</evidence>
<dbReference type="InterPro" id="IPR057855">
    <property type="entry name" value="Beta-prop_WDR19_1st"/>
</dbReference>
<dbReference type="GO" id="GO:0005929">
    <property type="term" value="C:cilium"/>
    <property type="evidence" value="ECO:0007669"/>
    <property type="project" value="TreeGrafter"/>
</dbReference>
<gene>
    <name evidence="5" type="ORF">GSB_16709</name>
</gene>
<dbReference type="Pfam" id="PF23389">
    <property type="entry name" value="Beta-prop_WDR19_1st"/>
    <property type="match status" value="1"/>
</dbReference>
<dbReference type="VEuPathDB" id="GiardiaDB:QR46_0743"/>
<organism evidence="5 6">
    <name type="scientific">Giardia intestinalis</name>
    <name type="common">Giardia lamblia</name>
    <dbReference type="NCBI Taxonomy" id="5741"/>
    <lineage>
        <taxon>Eukaryota</taxon>
        <taxon>Metamonada</taxon>
        <taxon>Diplomonadida</taxon>
        <taxon>Hexamitidae</taxon>
        <taxon>Giardiinae</taxon>
        <taxon>Giardia</taxon>
    </lineage>
</organism>
<dbReference type="PANTHER" id="PTHR14920">
    <property type="entry name" value="OSMOTIC AVOIDANCE ABNORMAL PROTEIN 1/WD REPEAT MEMBRANE PROTEIN"/>
    <property type="match status" value="1"/>
</dbReference>
<keyword evidence="1" id="KW-0853">WD repeat</keyword>
<name>V6U267_GIAIN</name>
<dbReference type="Gene3D" id="2.130.10.10">
    <property type="entry name" value="YVTN repeat-like/Quinoprotein amine dehydrogenase"/>
    <property type="match status" value="1"/>
</dbReference>
<dbReference type="VEuPathDB" id="GiardiaDB:DHA2_16709"/>
<evidence type="ECO:0000256" key="1">
    <source>
        <dbReference type="ARBA" id="ARBA00022574"/>
    </source>
</evidence>